<protein>
    <submittedName>
        <fullName evidence="2">Uncharacterized protein</fullName>
    </submittedName>
</protein>
<evidence type="ECO:0000256" key="1">
    <source>
        <dbReference type="SAM" id="MobiDB-lite"/>
    </source>
</evidence>
<sequence>MHTNKAKSPVRPGRTPRSEPSWPFTRTLRANLAFVLLTVLILAAGGTCAVRASSLLTAPSGQVDSFAALPVYNVIGQRTERVEFWPRARYHDRAQALGYPLTYTPRQAFEENNASLILQNLLNYSNFDQQLTLSLSDQLQNDFACYAYQRDNVVCRFYDNIPIQIADSQAPDTPIYQGVINSSSGRMISTGRYCYSALIIPSAAMDAPTEEQYRQAYGTLLEQLLQLAGGGHQEAPYYCDGPLVWVLSTLQADFPSTVITGLGTGEEEDAEGEFSYTYSTLEWFCSTLLDNFQKNEQLLELPPWEQINWPEPNPNDPEAVERFLQEYYSTMYNIDLQILRQDGCYLVLFQISEHTLGLYFDPLLQAYTGFGLQ</sequence>
<organism evidence="2 3">
    <name type="scientific">Allofournierella massiliensis</name>
    <dbReference type="NCBI Taxonomy" id="1650663"/>
    <lineage>
        <taxon>Bacteria</taxon>
        <taxon>Bacillati</taxon>
        <taxon>Bacillota</taxon>
        <taxon>Clostridia</taxon>
        <taxon>Eubacteriales</taxon>
        <taxon>Oscillospiraceae</taxon>
        <taxon>Allofournierella</taxon>
    </lineage>
</organism>
<gene>
    <name evidence="2" type="ORF">EDD77_10379</name>
</gene>
<feature type="region of interest" description="Disordered" evidence="1">
    <location>
        <begin position="1"/>
        <end position="22"/>
    </location>
</feature>
<dbReference type="EMBL" id="SLUM01000003">
    <property type="protein sequence ID" value="TCL60756.1"/>
    <property type="molecule type" value="Genomic_DNA"/>
</dbReference>
<dbReference type="STRING" id="1650663.GCA_001486665_00281"/>
<dbReference type="Proteomes" id="UP000295184">
    <property type="component" value="Unassembled WGS sequence"/>
</dbReference>
<dbReference type="AlphaFoldDB" id="A0A4R1R5G3"/>
<evidence type="ECO:0000313" key="2">
    <source>
        <dbReference type="EMBL" id="TCL60756.1"/>
    </source>
</evidence>
<comment type="caution">
    <text evidence="2">The sequence shown here is derived from an EMBL/GenBank/DDBJ whole genome shotgun (WGS) entry which is preliminary data.</text>
</comment>
<dbReference type="OrthoDB" id="1842539at2"/>
<reference evidence="2 3" key="1">
    <citation type="submission" date="2019-03" db="EMBL/GenBank/DDBJ databases">
        <title>Genomic Encyclopedia of Type Strains, Phase IV (KMG-IV): sequencing the most valuable type-strain genomes for metagenomic binning, comparative biology and taxonomic classification.</title>
        <authorList>
            <person name="Goeker M."/>
        </authorList>
    </citation>
    <scope>NUCLEOTIDE SEQUENCE [LARGE SCALE GENOMIC DNA]</scope>
    <source>
        <strain evidence="2 3">DSM 100451</strain>
    </source>
</reference>
<name>A0A4R1R5G3_9FIRM</name>
<proteinExistence type="predicted"/>
<dbReference type="RefSeq" id="WP_058962806.1">
    <property type="nucleotide sequence ID" value="NZ_CABKVM010000011.1"/>
</dbReference>
<accession>A0A4R1R5G3</accession>
<evidence type="ECO:0000313" key="3">
    <source>
        <dbReference type="Proteomes" id="UP000295184"/>
    </source>
</evidence>